<evidence type="ECO:0000313" key="8">
    <source>
        <dbReference type="Proteomes" id="UP000177047"/>
    </source>
</evidence>
<dbReference type="InterPro" id="IPR050953">
    <property type="entry name" value="N4_N6_ade-DNA_methylase"/>
</dbReference>
<dbReference type="EMBL" id="MFWB01000001">
    <property type="protein sequence ID" value="OGJ10144.1"/>
    <property type="molecule type" value="Genomic_DNA"/>
</dbReference>
<dbReference type="STRING" id="1801803.A2356_01355"/>
<evidence type="ECO:0000256" key="3">
    <source>
        <dbReference type="ARBA" id="ARBA00022679"/>
    </source>
</evidence>
<dbReference type="PANTHER" id="PTHR33841">
    <property type="entry name" value="DNA METHYLTRANSFERASE YEEA-RELATED"/>
    <property type="match status" value="1"/>
</dbReference>
<comment type="caution">
    <text evidence="7">The sequence shown here is derived from an EMBL/GenBank/DDBJ whole genome shotgun (WGS) entry which is preliminary data.</text>
</comment>
<dbReference type="SUPFAM" id="SSF53335">
    <property type="entry name" value="S-adenosyl-L-methionine-dependent methyltransferases"/>
    <property type="match status" value="1"/>
</dbReference>
<dbReference type="InterPro" id="IPR002052">
    <property type="entry name" value="DNA_methylase_N6_adenine_CS"/>
</dbReference>
<evidence type="ECO:0000256" key="5">
    <source>
        <dbReference type="ARBA" id="ARBA00047942"/>
    </source>
</evidence>
<reference evidence="7 8" key="1">
    <citation type="journal article" date="2016" name="Nat. Commun.">
        <title>Thousands of microbial genomes shed light on interconnected biogeochemical processes in an aquifer system.</title>
        <authorList>
            <person name="Anantharaman K."/>
            <person name="Brown C.T."/>
            <person name="Hug L.A."/>
            <person name="Sharon I."/>
            <person name="Castelle C.J."/>
            <person name="Probst A.J."/>
            <person name="Thomas B.C."/>
            <person name="Singh A."/>
            <person name="Wilkins M.J."/>
            <person name="Karaoz U."/>
            <person name="Brodie E.L."/>
            <person name="Williams K.H."/>
            <person name="Hubbard S.S."/>
            <person name="Banfield J.F."/>
        </authorList>
    </citation>
    <scope>NUCLEOTIDE SEQUENCE [LARGE SCALE GENOMIC DNA]</scope>
</reference>
<proteinExistence type="predicted"/>
<evidence type="ECO:0000259" key="6">
    <source>
        <dbReference type="Pfam" id="PF07669"/>
    </source>
</evidence>
<accession>A0A1F6YUT4</accession>
<keyword evidence="4" id="KW-0949">S-adenosyl-L-methionine</keyword>
<sequence>MRLNENFNQQEFIDWIGDFLPDFSKDIRKVDVSKSFQGIKSIQTIGESALSVRVYIIETEQDPSKRKIGLATESFTLLRNYGTPNAIIVYYSENSSLWRLSLLTSTLTWDEGKIKKKLSNPKRQSYVLGSKAKVKTPHQYLISKGAITDFNDLKGRFSLEVVNKEFYKEISHAFIQLVGGQITNGKSKKTVEAQLKLPFVKDQSQTSQEFAVRLIGRIIFCWFLREKRSASGHSLMPKELLSFDASSTIEDYYHKILEPIFFEVLNKPIKTRKETFINDLFSAIPYLNGGLFSPHEDDFFNYNEGKQAINHNIVVVPDLWLKSLFEVLETYNFTIDENTSFDEELSIDPEMLGRIFENLLAEINPETGESARKSTGSYYTPRVIVDYMVDESLHLYLHEKTNIPESKLRSLISYDLEDDNINPLKDEEKDSIAQALGAIKILDPACGSGAFPIGALQKIVFILQQIDQNGQLWFKKQIQNTPIELRKVIEREFQEKNFDYIRKLGIIRENIYGIDIQPIATEISRLRCFLTLVVDERIDDTLENRGIEPLPNLDFKFVTANTLVGLPTTSGSTSQMGLFEDDAGIKELKEVRDMFFNASGFERDQLKLQFAQTQNRMLHKLIDESRRGHADMTAKLTSWDPFSHKMSDWFDPEWMFGLKNGFDLVIANPPYIDSEGMVKNHLEYLREYLAENYKFTRGNWDIYIAFFEKGFNTLNENGILTYISPDKWISKPFGTELRKQKFTTMYSLLNAGRKIFESAKVDSIVSIFHNKKTTDKLKVYKIIEEKITFLRDFDKKTLKAPYTLDGTFSPHLNLISKLDKYVSASETLNCENACATSDAYKLSPLVQELDESFNENYLKIINTGTIGKWLSKWGKKEMTYLGKKYLKPVVKKDQFFHEFTNSYSRKSVKPKLILKGLNLLDVCLDELGEIIPGKSTLLITGFELNKLKLLMAYLNSPLPVFYLKEKYPASSYNQGTTFTKDMINNLPVPATSSDIEAEIINAVDKLIMFTSDDLLKNSSELMSKVAELREDVNSIIYKSFDLSDDEILIVENNSK</sequence>
<keyword evidence="3" id="KW-0808">Transferase</keyword>
<protein>
    <recommendedName>
        <fullName evidence="1">site-specific DNA-methyltransferase (adenine-specific)</fullName>
        <ecNumber evidence="1">2.1.1.72</ecNumber>
    </recommendedName>
</protein>
<dbReference type="GO" id="GO:0032259">
    <property type="term" value="P:methylation"/>
    <property type="evidence" value="ECO:0007669"/>
    <property type="project" value="UniProtKB-KW"/>
</dbReference>
<dbReference type="AlphaFoldDB" id="A0A1F6YUT4"/>
<dbReference type="Proteomes" id="UP000177047">
    <property type="component" value="Unassembled WGS sequence"/>
</dbReference>
<dbReference type="GO" id="GO:0003676">
    <property type="term" value="F:nucleic acid binding"/>
    <property type="evidence" value="ECO:0007669"/>
    <property type="project" value="InterPro"/>
</dbReference>
<dbReference type="GO" id="GO:0006304">
    <property type="term" value="P:DNA modification"/>
    <property type="evidence" value="ECO:0007669"/>
    <property type="project" value="InterPro"/>
</dbReference>
<evidence type="ECO:0000256" key="2">
    <source>
        <dbReference type="ARBA" id="ARBA00022603"/>
    </source>
</evidence>
<keyword evidence="2" id="KW-0489">Methyltransferase</keyword>
<dbReference type="Gene3D" id="3.40.50.150">
    <property type="entry name" value="Vaccinia Virus protein VP39"/>
    <property type="match status" value="1"/>
</dbReference>
<gene>
    <name evidence="7" type="ORF">A2356_01355</name>
</gene>
<evidence type="ECO:0000256" key="1">
    <source>
        <dbReference type="ARBA" id="ARBA00011900"/>
    </source>
</evidence>
<evidence type="ECO:0000256" key="4">
    <source>
        <dbReference type="ARBA" id="ARBA00022691"/>
    </source>
</evidence>
<dbReference type="Pfam" id="PF07669">
    <property type="entry name" value="Eco57I"/>
    <property type="match status" value="1"/>
</dbReference>
<dbReference type="PANTHER" id="PTHR33841:SF1">
    <property type="entry name" value="DNA METHYLTRANSFERASE A"/>
    <property type="match status" value="1"/>
</dbReference>
<organism evidence="7 8">
    <name type="scientific">Candidatus Nomurabacteria bacterium RIFOXYB1_FULL_39_16</name>
    <dbReference type="NCBI Taxonomy" id="1801803"/>
    <lineage>
        <taxon>Bacteria</taxon>
        <taxon>Candidatus Nomuraibacteriota</taxon>
    </lineage>
</organism>
<dbReference type="EC" id="2.1.1.72" evidence="1"/>
<feature type="domain" description="Type II methyltransferase M.TaqI-like" evidence="6">
    <location>
        <begin position="509"/>
        <end position="740"/>
    </location>
</feature>
<name>A0A1F6YUT4_9BACT</name>
<dbReference type="GO" id="GO:0009007">
    <property type="term" value="F:site-specific DNA-methyltransferase (adenine-specific) activity"/>
    <property type="evidence" value="ECO:0007669"/>
    <property type="project" value="UniProtKB-EC"/>
</dbReference>
<comment type="catalytic activity">
    <reaction evidence="5">
        <text>a 2'-deoxyadenosine in DNA + S-adenosyl-L-methionine = an N(6)-methyl-2'-deoxyadenosine in DNA + S-adenosyl-L-homocysteine + H(+)</text>
        <dbReference type="Rhea" id="RHEA:15197"/>
        <dbReference type="Rhea" id="RHEA-COMP:12418"/>
        <dbReference type="Rhea" id="RHEA-COMP:12419"/>
        <dbReference type="ChEBI" id="CHEBI:15378"/>
        <dbReference type="ChEBI" id="CHEBI:57856"/>
        <dbReference type="ChEBI" id="CHEBI:59789"/>
        <dbReference type="ChEBI" id="CHEBI:90615"/>
        <dbReference type="ChEBI" id="CHEBI:90616"/>
        <dbReference type="EC" id="2.1.1.72"/>
    </reaction>
</comment>
<dbReference type="PROSITE" id="PS00092">
    <property type="entry name" value="N6_MTASE"/>
    <property type="match status" value="1"/>
</dbReference>
<dbReference type="InterPro" id="IPR011639">
    <property type="entry name" value="MethylTrfase_TaqI-like_dom"/>
</dbReference>
<dbReference type="InterPro" id="IPR029063">
    <property type="entry name" value="SAM-dependent_MTases_sf"/>
</dbReference>
<evidence type="ECO:0000313" key="7">
    <source>
        <dbReference type="EMBL" id="OGJ10144.1"/>
    </source>
</evidence>
<dbReference type="PRINTS" id="PR00507">
    <property type="entry name" value="N12N6MTFRASE"/>
</dbReference>